<dbReference type="AlphaFoldDB" id="T1IKW0"/>
<dbReference type="EMBL" id="JH430660">
    <property type="status" value="NOT_ANNOTATED_CDS"/>
    <property type="molecule type" value="Genomic_DNA"/>
</dbReference>
<evidence type="ECO:0000313" key="1">
    <source>
        <dbReference type="EnsemblMetazoa" id="SMAR001572-PA"/>
    </source>
</evidence>
<reference evidence="1" key="2">
    <citation type="submission" date="2015-02" db="UniProtKB">
        <authorList>
            <consortium name="EnsemblMetazoa"/>
        </authorList>
    </citation>
    <scope>IDENTIFICATION</scope>
</reference>
<reference evidence="2" key="1">
    <citation type="submission" date="2011-05" db="EMBL/GenBank/DDBJ databases">
        <authorList>
            <person name="Richards S.R."/>
            <person name="Qu J."/>
            <person name="Jiang H."/>
            <person name="Jhangiani S.N."/>
            <person name="Agravi P."/>
            <person name="Goodspeed R."/>
            <person name="Gross S."/>
            <person name="Mandapat C."/>
            <person name="Jackson L."/>
            <person name="Mathew T."/>
            <person name="Pu L."/>
            <person name="Thornton R."/>
            <person name="Saada N."/>
            <person name="Wilczek-Boney K.B."/>
            <person name="Lee S."/>
            <person name="Kovar C."/>
            <person name="Wu Y."/>
            <person name="Scherer S.E."/>
            <person name="Worley K.C."/>
            <person name="Muzny D.M."/>
            <person name="Gibbs R."/>
        </authorList>
    </citation>
    <scope>NUCLEOTIDE SEQUENCE</scope>
    <source>
        <strain evidence="2">Brora</strain>
    </source>
</reference>
<dbReference type="EnsemblMetazoa" id="SMAR001572-RA">
    <property type="protein sequence ID" value="SMAR001572-PA"/>
    <property type="gene ID" value="SMAR001572"/>
</dbReference>
<proteinExistence type="predicted"/>
<organism evidence="1 2">
    <name type="scientific">Strigamia maritima</name>
    <name type="common">European centipede</name>
    <name type="synonym">Geophilus maritimus</name>
    <dbReference type="NCBI Taxonomy" id="126957"/>
    <lineage>
        <taxon>Eukaryota</taxon>
        <taxon>Metazoa</taxon>
        <taxon>Ecdysozoa</taxon>
        <taxon>Arthropoda</taxon>
        <taxon>Myriapoda</taxon>
        <taxon>Chilopoda</taxon>
        <taxon>Pleurostigmophora</taxon>
        <taxon>Geophilomorpha</taxon>
        <taxon>Linotaeniidae</taxon>
        <taxon>Strigamia</taxon>
    </lineage>
</organism>
<accession>T1IKW0</accession>
<dbReference type="Proteomes" id="UP000014500">
    <property type="component" value="Unassembled WGS sequence"/>
</dbReference>
<dbReference type="HOGENOM" id="CLU_621613_0_0_1"/>
<name>T1IKW0_STRMM</name>
<dbReference type="PhylomeDB" id="T1IKW0"/>
<sequence length="441" mass="50412">MKRSGDDKTLHVEEELNKKTKLSNEVEIEIREPTETGNLASSSVCCETSFQIAKKKRDEEIVASIVSQLQRMFRFKYPSITLKNAQHRKEKIEATLKKLDLNFAWRKSEEKPHWKLFVENIFISQGNTQEIASHVLIPYAPLKNYQFPIESASDHVIIGLLPTLQLFTKTNGETGTEDDFTSLIDNICSVKQTIESNCEYQFSHSITLGGYLFSDVRSNNQDDAQTLAELQFMKKVNVLVDKSKGKWRTDRTNWCSELFTSELILPKSEFILLEMSGFKSGSYDFLQLMADLNETSLEINYSNGISSLLLGTDFITSFGSKCFDRVATKALNKLKKRCYSLRVRRELPDIVCSSDDGLVRQLKDFLSAPLSIQRLVILSPYSEHDIIEQKVAKIDGLQSLRSHSKCSVIISKKLQLQKLFRFLTRANSSKDYTIIPPYQSY</sequence>
<protein>
    <submittedName>
        <fullName evidence="1">Uncharacterized protein</fullName>
    </submittedName>
</protein>
<keyword evidence="2" id="KW-1185">Reference proteome</keyword>
<evidence type="ECO:0000313" key="2">
    <source>
        <dbReference type="Proteomes" id="UP000014500"/>
    </source>
</evidence>